<evidence type="ECO:0000256" key="1">
    <source>
        <dbReference type="SAM" id="MobiDB-lite"/>
    </source>
</evidence>
<keyword evidence="3" id="KW-1185">Reference proteome</keyword>
<dbReference type="InParanoid" id="A0A067QPK5"/>
<dbReference type="AlphaFoldDB" id="A0A067QPK5"/>
<organism evidence="2 3">
    <name type="scientific">Jaapia argillacea MUCL 33604</name>
    <dbReference type="NCBI Taxonomy" id="933084"/>
    <lineage>
        <taxon>Eukaryota</taxon>
        <taxon>Fungi</taxon>
        <taxon>Dikarya</taxon>
        <taxon>Basidiomycota</taxon>
        <taxon>Agaricomycotina</taxon>
        <taxon>Agaricomycetes</taxon>
        <taxon>Agaricomycetidae</taxon>
        <taxon>Jaapiales</taxon>
        <taxon>Jaapiaceae</taxon>
        <taxon>Jaapia</taxon>
    </lineage>
</organism>
<protein>
    <submittedName>
        <fullName evidence="2">Uncharacterized protein</fullName>
    </submittedName>
</protein>
<feature type="compositionally biased region" description="Acidic residues" evidence="1">
    <location>
        <begin position="523"/>
        <end position="535"/>
    </location>
</feature>
<dbReference type="HOGENOM" id="CLU_409409_0_0_1"/>
<dbReference type="EMBL" id="KL197709">
    <property type="protein sequence ID" value="KDQ64571.1"/>
    <property type="molecule type" value="Genomic_DNA"/>
</dbReference>
<feature type="region of interest" description="Disordered" evidence="1">
    <location>
        <begin position="517"/>
        <end position="644"/>
    </location>
</feature>
<feature type="compositionally biased region" description="Basic residues" evidence="1">
    <location>
        <begin position="226"/>
        <end position="240"/>
    </location>
</feature>
<accession>A0A067QPK5</accession>
<proteinExistence type="predicted"/>
<dbReference type="Proteomes" id="UP000027265">
    <property type="component" value="Unassembled WGS sequence"/>
</dbReference>
<name>A0A067QPK5_9AGAM</name>
<feature type="region of interest" description="Disordered" evidence="1">
    <location>
        <begin position="1"/>
        <end position="82"/>
    </location>
</feature>
<feature type="compositionally biased region" description="Acidic residues" evidence="1">
    <location>
        <begin position="573"/>
        <end position="608"/>
    </location>
</feature>
<sequence>MSTPTTPLHKLTPNHPSTPSRWKQLLPSKPPYPPPARPQRDPSRESRQQFEERRDQRRKEMDKIRKSHAQKKEYMAWVESRSPSEKLVADARRIVWNGSRDPSPEHPFVPCNRSSLKRRRPSDGLGEPDATDLAALGPRPYDYFSAIGSIARQHTAQVEFTAALHHLAMGVVQSATELFRQLSTTMPFPLESYHVLLRQWRNATTQEGDGKPLQSPIEPKQLPPLTKRHIRRSRRYRPYPKNRTDMSGPRRRSSSTVDAPLIDVFDMLEVIILFQRCTLGDTSPHFDPVQPCRSAASMPFSAFGDAHHVGPLRDLTNLPDESTPLTVSYSFDDEADITLVGTEPILIDSPSFEDVKAISKRMAHLSIHPDSDGNSLVDDEMNTEGLFSVDPGARSPLQMLDHSMDWKPTNTCDPIAATESMSGVTPTPQHIQCSSSVLSDMHAEEVVGHVVSSYQHETEQDRAQESLDPFYNTLHTLSTVPRRNRPRIRLRFADHSVVLPGDGSKAIVHAIQFSAPRGANEGEGMDVDSFDDWETPESPKGTMGGPGVEEGEDVEEEVEEEEEEEGGSPGMGVEDEDAVGEEDEDGDNDEDEDVDEDEGEEEDDDEDGEQKAEVHEGEDDDEREEEDEDEDEEKETDKALQENQRKLLQMMKDLEALKRARKVYLEIQEPG</sequence>
<feature type="compositionally biased region" description="Pro residues" evidence="1">
    <location>
        <begin position="28"/>
        <end position="37"/>
    </location>
</feature>
<evidence type="ECO:0000313" key="2">
    <source>
        <dbReference type="EMBL" id="KDQ64571.1"/>
    </source>
</evidence>
<feature type="compositionally biased region" description="Basic and acidic residues" evidence="1">
    <location>
        <begin position="38"/>
        <end position="74"/>
    </location>
</feature>
<reference evidence="3" key="1">
    <citation type="journal article" date="2014" name="Proc. Natl. Acad. Sci. U.S.A.">
        <title>Extensive sampling of basidiomycete genomes demonstrates inadequacy of the white-rot/brown-rot paradigm for wood decay fungi.</title>
        <authorList>
            <person name="Riley R."/>
            <person name="Salamov A.A."/>
            <person name="Brown D.W."/>
            <person name="Nagy L.G."/>
            <person name="Floudas D."/>
            <person name="Held B.W."/>
            <person name="Levasseur A."/>
            <person name="Lombard V."/>
            <person name="Morin E."/>
            <person name="Otillar R."/>
            <person name="Lindquist E.A."/>
            <person name="Sun H."/>
            <person name="LaButti K.M."/>
            <person name="Schmutz J."/>
            <person name="Jabbour D."/>
            <person name="Luo H."/>
            <person name="Baker S.E."/>
            <person name="Pisabarro A.G."/>
            <person name="Walton J.D."/>
            <person name="Blanchette R.A."/>
            <person name="Henrissat B."/>
            <person name="Martin F."/>
            <person name="Cullen D."/>
            <person name="Hibbett D.S."/>
            <person name="Grigoriev I.V."/>
        </authorList>
    </citation>
    <scope>NUCLEOTIDE SEQUENCE [LARGE SCALE GENOMIC DNA]</scope>
    <source>
        <strain evidence="3">MUCL 33604</strain>
    </source>
</reference>
<feature type="region of interest" description="Disordered" evidence="1">
    <location>
        <begin position="97"/>
        <end position="131"/>
    </location>
</feature>
<feature type="compositionally biased region" description="Acidic residues" evidence="1">
    <location>
        <begin position="616"/>
        <end position="634"/>
    </location>
</feature>
<feature type="compositionally biased region" description="Basic and acidic residues" evidence="1">
    <location>
        <begin position="635"/>
        <end position="644"/>
    </location>
</feature>
<evidence type="ECO:0000313" key="3">
    <source>
        <dbReference type="Proteomes" id="UP000027265"/>
    </source>
</evidence>
<gene>
    <name evidence="2" type="ORF">JAAARDRAFT_684114</name>
</gene>
<feature type="region of interest" description="Disordered" evidence="1">
    <location>
        <begin position="206"/>
        <end position="255"/>
    </location>
</feature>
<feature type="compositionally biased region" description="Acidic residues" evidence="1">
    <location>
        <begin position="549"/>
        <end position="566"/>
    </location>
</feature>